<dbReference type="PANTHER" id="PTHR47354">
    <property type="entry name" value="NADH OXIDOREDUCTASE HCR"/>
    <property type="match status" value="1"/>
</dbReference>
<evidence type="ECO:0000259" key="8">
    <source>
        <dbReference type="PROSITE" id="PS51384"/>
    </source>
</evidence>
<dbReference type="EMBL" id="JBHRYH010000021">
    <property type="protein sequence ID" value="MFC3626677.1"/>
    <property type="molecule type" value="Genomic_DNA"/>
</dbReference>
<evidence type="ECO:0000259" key="7">
    <source>
        <dbReference type="PROSITE" id="PS51085"/>
    </source>
</evidence>
<dbReference type="SUPFAM" id="SSF63380">
    <property type="entry name" value="Riboflavin synthase domain-like"/>
    <property type="match status" value="1"/>
</dbReference>
<gene>
    <name evidence="9" type="ORF">ACFOKJ_11145</name>
</gene>
<evidence type="ECO:0000256" key="2">
    <source>
        <dbReference type="ARBA" id="ARBA00022714"/>
    </source>
</evidence>
<evidence type="ECO:0000256" key="5">
    <source>
        <dbReference type="ARBA" id="ARBA00023004"/>
    </source>
</evidence>
<keyword evidence="6" id="KW-0411">Iron-sulfur</keyword>
<evidence type="ECO:0000313" key="10">
    <source>
        <dbReference type="Proteomes" id="UP001595636"/>
    </source>
</evidence>
<dbReference type="CDD" id="cd00207">
    <property type="entry name" value="fer2"/>
    <property type="match status" value="1"/>
</dbReference>
<dbReference type="PROSITE" id="PS51085">
    <property type="entry name" value="2FE2S_FER_2"/>
    <property type="match status" value="1"/>
</dbReference>
<keyword evidence="5" id="KW-0408">Iron</keyword>
<proteinExistence type="predicted"/>
<keyword evidence="2" id="KW-0001">2Fe-2S</keyword>
<dbReference type="InterPro" id="IPR036010">
    <property type="entry name" value="2Fe-2S_ferredoxin-like_sf"/>
</dbReference>
<dbReference type="InterPro" id="IPR017938">
    <property type="entry name" value="Riboflavin_synthase-like_b-brl"/>
</dbReference>
<feature type="domain" description="2Fe-2S ferredoxin-type" evidence="7">
    <location>
        <begin position="230"/>
        <end position="316"/>
    </location>
</feature>
<evidence type="ECO:0000256" key="4">
    <source>
        <dbReference type="ARBA" id="ARBA00023002"/>
    </source>
</evidence>
<keyword evidence="10" id="KW-1185">Reference proteome</keyword>
<dbReference type="CDD" id="cd06185">
    <property type="entry name" value="PDR_like"/>
    <property type="match status" value="1"/>
</dbReference>
<dbReference type="Gene3D" id="3.10.20.30">
    <property type="match status" value="1"/>
</dbReference>
<dbReference type="Pfam" id="PF00111">
    <property type="entry name" value="Fer2"/>
    <property type="match status" value="1"/>
</dbReference>
<dbReference type="RefSeq" id="WP_390279548.1">
    <property type="nucleotide sequence ID" value="NZ_JBHRYH010000021.1"/>
</dbReference>
<dbReference type="PROSITE" id="PS51384">
    <property type="entry name" value="FAD_FR"/>
    <property type="match status" value="1"/>
</dbReference>
<dbReference type="PANTHER" id="PTHR47354:SF1">
    <property type="entry name" value="CARNITINE MONOOXYGENASE REDUCTASE SUBUNIT"/>
    <property type="match status" value="1"/>
</dbReference>
<keyword evidence="4" id="KW-0560">Oxidoreductase</keyword>
<protein>
    <submittedName>
        <fullName evidence="9">PDR/VanB family oxidoreductase</fullName>
    </submittedName>
</protein>
<accession>A0ABV7TVB7</accession>
<dbReference type="Gene3D" id="3.40.50.80">
    <property type="entry name" value="Nucleotide-binding domain of ferredoxin-NADP reductase (FNR) module"/>
    <property type="match status" value="1"/>
</dbReference>
<evidence type="ECO:0000256" key="6">
    <source>
        <dbReference type="ARBA" id="ARBA00023014"/>
    </source>
</evidence>
<dbReference type="InterPro" id="IPR001041">
    <property type="entry name" value="2Fe-2S_ferredoxin-type"/>
</dbReference>
<dbReference type="SUPFAM" id="SSF52343">
    <property type="entry name" value="Ferredoxin reductase-like, C-terminal NADP-linked domain"/>
    <property type="match status" value="1"/>
</dbReference>
<sequence>MSTIHWLAGTVSDITVLAPDIKRFTLRPTAGHYPDFASGSHLLLRVGAAADSPVNAYSLLDASGGGAEVHIAVQREPASRGGSAWLHALQPGSAIHFSTPANLFALQSAARRHVFIAGGIGITPFIAHLAALQASGGQGELHYAFRHADTAAFVAQLAGQPQVSLYDGSQGQRLDVAALLATLGPDDHVYACGPQRLLDAAQAAGQQLRAEGRLHIEQFAPQVAATGGAFSVRLARSGLDIAVAANESILDAIQRQSAVRVESLCREGYCGTCETRLLSGNAEHRDQYLSDAEQQAQDRIMLCVSRAACARLELDL</sequence>
<dbReference type="PROSITE" id="PS00197">
    <property type="entry name" value="2FE2S_FER_1"/>
    <property type="match status" value="1"/>
</dbReference>
<dbReference type="Gene3D" id="2.40.30.10">
    <property type="entry name" value="Translation factors"/>
    <property type="match status" value="1"/>
</dbReference>
<evidence type="ECO:0000256" key="3">
    <source>
        <dbReference type="ARBA" id="ARBA00022723"/>
    </source>
</evidence>
<reference evidence="10" key="1">
    <citation type="journal article" date="2019" name="Int. J. Syst. Evol. Microbiol.">
        <title>The Global Catalogue of Microorganisms (GCM) 10K type strain sequencing project: providing services to taxonomists for standard genome sequencing and annotation.</title>
        <authorList>
            <consortium name="The Broad Institute Genomics Platform"/>
            <consortium name="The Broad Institute Genome Sequencing Center for Infectious Disease"/>
            <person name="Wu L."/>
            <person name="Ma J."/>
        </authorList>
    </citation>
    <scope>NUCLEOTIDE SEQUENCE [LARGE SCALE GENOMIC DNA]</scope>
    <source>
        <strain evidence="10">KCTC 42195</strain>
    </source>
</reference>
<evidence type="ECO:0000256" key="1">
    <source>
        <dbReference type="ARBA" id="ARBA00022630"/>
    </source>
</evidence>
<dbReference type="InterPro" id="IPR012675">
    <property type="entry name" value="Beta-grasp_dom_sf"/>
</dbReference>
<name>A0ABV7TVB7_9NEIS</name>
<organism evidence="9 10">
    <name type="scientific">Vogesella amnigena</name>
    <dbReference type="NCBI Taxonomy" id="1507449"/>
    <lineage>
        <taxon>Bacteria</taxon>
        <taxon>Pseudomonadati</taxon>
        <taxon>Pseudomonadota</taxon>
        <taxon>Betaproteobacteria</taxon>
        <taxon>Neisseriales</taxon>
        <taxon>Chromobacteriaceae</taxon>
        <taxon>Vogesella</taxon>
    </lineage>
</organism>
<dbReference type="PRINTS" id="PR00409">
    <property type="entry name" value="PHDIOXRDTASE"/>
</dbReference>
<dbReference type="SUPFAM" id="SSF54292">
    <property type="entry name" value="2Fe-2S ferredoxin-like"/>
    <property type="match status" value="1"/>
</dbReference>
<dbReference type="Proteomes" id="UP001595636">
    <property type="component" value="Unassembled WGS sequence"/>
</dbReference>
<keyword evidence="1" id="KW-0285">Flavoprotein</keyword>
<evidence type="ECO:0000313" key="9">
    <source>
        <dbReference type="EMBL" id="MFC3626677.1"/>
    </source>
</evidence>
<dbReference type="InterPro" id="IPR050415">
    <property type="entry name" value="MRET"/>
</dbReference>
<keyword evidence="3" id="KW-0479">Metal-binding</keyword>
<dbReference type="InterPro" id="IPR039261">
    <property type="entry name" value="FNR_nucleotide-bd"/>
</dbReference>
<dbReference type="InterPro" id="IPR017927">
    <property type="entry name" value="FAD-bd_FR_type"/>
</dbReference>
<comment type="caution">
    <text evidence="9">The sequence shown here is derived from an EMBL/GenBank/DDBJ whole genome shotgun (WGS) entry which is preliminary data.</text>
</comment>
<dbReference type="InterPro" id="IPR006058">
    <property type="entry name" value="2Fe2S_fd_BS"/>
</dbReference>
<feature type="domain" description="FAD-binding FR-type" evidence="8">
    <location>
        <begin position="4"/>
        <end position="107"/>
    </location>
</feature>